<evidence type="ECO:0000256" key="1">
    <source>
        <dbReference type="SAM" id="Phobius"/>
    </source>
</evidence>
<reference evidence="2" key="1">
    <citation type="submission" date="2020-03" db="EMBL/GenBank/DDBJ databases">
        <authorList>
            <person name="Weist P."/>
        </authorList>
    </citation>
    <scope>NUCLEOTIDE SEQUENCE</scope>
</reference>
<feature type="transmembrane region" description="Helical" evidence="1">
    <location>
        <begin position="28"/>
        <end position="48"/>
    </location>
</feature>
<organism evidence="2 3">
    <name type="scientific">Pleuronectes platessa</name>
    <name type="common">European plaice</name>
    <dbReference type="NCBI Taxonomy" id="8262"/>
    <lineage>
        <taxon>Eukaryota</taxon>
        <taxon>Metazoa</taxon>
        <taxon>Chordata</taxon>
        <taxon>Craniata</taxon>
        <taxon>Vertebrata</taxon>
        <taxon>Euteleostomi</taxon>
        <taxon>Actinopterygii</taxon>
        <taxon>Neopterygii</taxon>
        <taxon>Teleostei</taxon>
        <taxon>Neoteleostei</taxon>
        <taxon>Acanthomorphata</taxon>
        <taxon>Carangaria</taxon>
        <taxon>Pleuronectiformes</taxon>
        <taxon>Pleuronectoidei</taxon>
        <taxon>Pleuronectidae</taxon>
        <taxon>Pleuronectes</taxon>
    </lineage>
</organism>
<keyword evidence="1" id="KW-0472">Membrane</keyword>
<evidence type="ECO:0000313" key="2">
    <source>
        <dbReference type="EMBL" id="CAB1443657.1"/>
    </source>
</evidence>
<proteinExistence type="predicted"/>
<accession>A0A9N7V627</accession>
<protein>
    <submittedName>
        <fullName evidence="2">Uncharacterized protein</fullName>
    </submittedName>
</protein>
<evidence type="ECO:0000313" key="3">
    <source>
        <dbReference type="Proteomes" id="UP001153269"/>
    </source>
</evidence>
<keyword evidence="1" id="KW-1133">Transmembrane helix</keyword>
<dbReference type="EMBL" id="CADEAL010003157">
    <property type="protein sequence ID" value="CAB1443657.1"/>
    <property type="molecule type" value="Genomic_DNA"/>
</dbReference>
<dbReference type="Proteomes" id="UP001153269">
    <property type="component" value="Unassembled WGS sequence"/>
</dbReference>
<sequence>MLYGNASTASQSCGQTAAEMPDRSYSKAIAFAFLVPLPLARLSVTHVFSFRKRRRIRIHHLGLAPSSTLPPSSPLRPHPTTTKELGCSSFQNFCQNTPSEAATSELTTQEKRSKAAGVTCLGRIYWLNVKDSGDRQPPLGDGSQPPTTQPNLVHAQHLRAMCACILYPSAQGCMSGESSGRLL</sequence>
<comment type="caution">
    <text evidence="2">The sequence shown here is derived from an EMBL/GenBank/DDBJ whole genome shotgun (WGS) entry which is preliminary data.</text>
</comment>
<name>A0A9N7V627_PLEPL</name>
<keyword evidence="3" id="KW-1185">Reference proteome</keyword>
<gene>
    <name evidence="2" type="ORF">PLEPLA_LOCUS31373</name>
</gene>
<keyword evidence="1" id="KW-0812">Transmembrane</keyword>
<dbReference type="AlphaFoldDB" id="A0A9N7V627"/>